<organism evidence="4">
    <name type="scientific">Zooxanthella nutricula</name>
    <dbReference type="NCBI Taxonomy" id="1333877"/>
    <lineage>
        <taxon>Eukaryota</taxon>
        <taxon>Sar</taxon>
        <taxon>Alveolata</taxon>
        <taxon>Dinophyceae</taxon>
        <taxon>Peridiniales</taxon>
        <taxon>Peridiniales incertae sedis</taxon>
        <taxon>Zooxanthella</taxon>
    </lineage>
</organism>
<evidence type="ECO:0000256" key="2">
    <source>
        <dbReference type="SAM" id="Coils"/>
    </source>
</evidence>
<evidence type="ECO:0000256" key="1">
    <source>
        <dbReference type="ARBA" id="ARBA00023054"/>
    </source>
</evidence>
<protein>
    <recommendedName>
        <fullName evidence="3">Trichohyalin-plectin-homology domain-containing protein</fullName>
    </recommendedName>
</protein>
<feature type="domain" description="Trichohyalin-plectin-homology" evidence="3">
    <location>
        <begin position="104"/>
        <end position="454"/>
    </location>
</feature>
<keyword evidence="1 2" id="KW-0175">Coiled coil</keyword>
<dbReference type="EMBL" id="HBGW01034391">
    <property type="protein sequence ID" value="CAD9557838.1"/>
    <property type="molecule type" value="Transcribed_RNA"/>
</dbReference>
<evidence type="ECO:0000313" key="4">
    <source>
        <dbReference type="EMBL" id="CAD9557838.1"/>
    </source>
</evidence>
<dbReference type="Pfam" id="PF13868">
    <property type="entry name" value="TPH"/>
    <property type="match status" value="1"/>
</dbReference>
<accession>A0A6U9EJ47</accession>
<dbReference type="AlphaFoldDB" id="A0A6U9EJ47"/>
<dbReference type="InterPro" id="IPR043597">
    <property type="entry name" value="TPH_dom"/>
</dbReference>
<name>A0A6U9EJ47_9DINO</name>
<sequence>MAYAGGIVISQSDLSRIKGTIGTTSAPVDPAASRGAKAKELHDISVARAKTWTNTLEGSRRKKAEEKRRTLELQEIERQRIDAEEAKIQLDQRKATIDRANKLLHDDSDRMKSFHSKMMMCDVLAEREAQVGLKGELKKLEQIREDRFLEMEKQNYRRMLEREVKEKETKEELSKMAAKAQKQQLAEYKEKRFREIEDQMLEGELLRRKAIEDLDGERFAEVKRRDQAVKAMQETEKANEYLKQIKAEDMLRQQREQEKIQEYAVRKEKMIQLRKAKEDEVFQQKQNAKNAMIEAQSKRLMELQQNEDEMVERQVAEKEASDEARRVAKMEAKAKWEEDIMKSRTAQIARKKAQRDRDRTEDQETAAFLSDWCKVLDKQEQEETEAKRKAAVKLAAEHKKQVEIQRTKTLGAKKQEEHVAIHARKAIEQDTVDFHQYAESAIRDYASDGKNVIPLIKELRDFRKRVLD</sequence>
<proteinExistence type="predicted"/>
<dbReference type="PANTHER" id="PTHR28663:SF1">
    <property type="entry name" value="CILIA- AND FLAGELLA- ASSOCIATED PROTEIN 210"/>
    <property type="match status" value="1"/>
</dbReference>
<feature type="coiled-coil region" evidence="2">
    <location>
        <begin position="293"/>
        <end position="333"/>
    </location>
</feature>
<feature type="coiled-coil region" evidence="2">
    <location>
        <begin position="64"/>
        <end position="103"/>
    </location>
</feature>
<dbReference type="InterPro" id="IPR039986">
    <property type="entry name" value="CFAP210"/>
</dbReference>
<evidence type="ECO:0000259" key="3">
    <source>
        <dbReference type="Pfam" id="PF13868"/>
    </source>
</evidence>
<gene>
    <name evidence="4" type="ORF">BRAN1462_LOCUS21755</name>
</gene>
<dbReference type="PANTHER" id="PTHR28663">
    <property type="entry name" value="COILED-COIL DOMAIN-CONTAINING PROTEIN 173"/>
    <property type="match status" value="1"/>
</dbReference>
<reference evidence="4" key="1">
    <citation type="submission" date="2021-01" db="EMBL/GenBank/DDBJ databases">
        <authorList>
            <person name="Corre E."/>
            <person name="Pelletier E."/>
            <person name="Niang G."/>
            <person name="Scheremetjew M."/>
            <person name="Finn R."/>
            <person name="Kale V."/>
            <person name="Holt S."/>
            <person name="Cochrane G."/>
            <person name="Meng A."/>
            <person name="Brown T."/>
            <person name="Cohen L."/>
        </authorList>
    </citation>
    <scope>NUCLEOTIDE SEQUENCE</scope>
    <source>
        <strain evidence="4">RCC3387</strain>
    </source>
</reference>